<dbReference type="InterPro" id="IPR036770">
    <property type="entry name" value="Ankyrin_rpt-contain_sf"/>
</dbReference>
<dbReference type="Proteomes" id="UP000601435">
    <property type="component" value="Unassembled WGS sequence"/>
</dbReference>
<dbReference type="Gene3D" id="1.25.40.20">
    <property type="entry name" value="Ankyrin repeat-containing domain"/>
    <property type="match status" value="1"/>
</dbReference>
<keyword evidence="1" id="KW-0175">Coiled coil</keyword>
<feature type="non-terminal residue" evidence="2">
    <location>
        <position position="1"/>
    </location>
</feature>
<reference evidence="2" key="1">
    <citation type="submission" date="2021-02" db="EMBL/GenBank/DDBJ databases">
        <authorList>
            <person name="Dougan E. K."/>
            <person name="Rhodes N."/>
            <person name="Thang M."/>
            <person name="Chan C."/>
        </authorList>
    </citation>
    <scope>NUCLEOTIDE SEQUENCE</scope>
</reference>
<feature type="coiled-coil region" evidence="1">
    <location>
        <begin position="98"/>
        <end position="132"/>
    </location>
</feature>
<dbReference type="OrthoDB" id="2017365at2759"/>
<evidence type="ECO:0000256" key="1">
    <source>
        <dbReference type="SAM" id="Coils"/>
    </source>
</evidence>
<protein>
    <submittedName>
        <fullName evidence="2">Uncharacterized protein</fullName>
    </submittedName>
</protein>
<keyword evidence="3" id="KW-1185">Reference proteome</keyword>
<proteinExistence type="predicted"/>
<organism evidence="2 3">
    <name type="scientific">Symbiodinium necroappetens</name>
    <dbReference type="NCBI Taxonomy" id="1628268"/>
    <lineage>
        <taxon>Eukaryota</taxon>
        <taxon>Sar</taxon>
        <taxon>Alveolata</taxon>
        <taxon>Dinophyceae</taxon>
        <taxon>Suessiales</taxon>
        <taxon>Symbiodiniaceae</taxon>
        <taxon>Symbiodinium</taxon>
    </lineage>
</organism>
<dbReference type="SUPFAM" id="SSF48403">
    <property type="entry name" value="Ankyrin repeat"/>
    <property type="match status" value="1"/>
</dbReference>
<evidence type="ECO:0000313" key="3">
    <source>
        <dbReference type="Proteomes" id="UP000601435"/>
    </source>
</evidence>
<gene>
    <name evidence="2" type="ORF">SNEC2469_LOCUS13100</name>
</gene>
<feature type="non-terminal residue" evidence="2">
    <location>
        <position position="401"/>
    </location>
</feature>
<comment type="caution">
    <text evidence="2">The sequence shown here is derived from an EMBL/GenBank/DDBJ whole genome shotgun (WGS) entry which is preliminary data.</text>
</comment>
<evidence type="ECO:0000313" key="2">
    <source>
        <dbReference type="EMBL" id="CAE7466461.1"/>
    </source>
</evidence>
<dbReference type="EMBL" id="CAJNJA010020886">
    <property type="protein sequence ID" value="CAE7466461.1"/>
    <property type="molecule type" value="Genomic_DNA"/>
</dbReference>
<sequence length="401" mass="42715">SAISIALRGSNSDLLRLMLQSGAGVATHGRGETLLHALPERLIRMAAWNHQEEKSAADIFETICACVPADALKGMASTMEQFGLRPLHSAILHFNQAIAALRAAREAKAAEMRNLQKQLEDATNKSQSTTMSQIRHAITAKEPELQAAVATEEAGRNDFQKFLQWLMDVAGADLLVQVGELEKPWNEIEKPNATKTPPTLPPKLSSTIWSVFPPHKDVLDRSVPAHSQEVYFKYHPGVGLATPLMFLIQSGDSPSVAWFLEELTKRGNLEAALKSSTLFGFTPLALAVQQKGAPLSENVVARLASPGAAAVRQFDGRTALHLATAGGPSNWSGNLREGGKDPRAVAFQAALTAAKAAGTLNVADASGHTALCAALSANGPAAPKLLQEYPLGLYGGLFAEK</sequence>
<dbReference type="AlphaFoldDB" id="A0A812S998"/>
<accession>A0A812S998</accession>
<name>A0A812S998_9DINO</name>